<organism evidence="1 2">
    <name type="scientific">Glaciecola petra</name>
    <dbReference type="NCBI Taxonomy" id="3075602"/>
    <lineage>
        <taxon>Bacteria</taxon>
        <taxon>Pseudomonadati</taxon>
        <taxon>Pseudomonadota</taxon>
        <taxon>Gammaproteobacteria</taxon>
        <taxon>Alteromonadales</taxon>
        <taxon>Alteromonadaceae</taxon>
        <taxon>Glaciecola</taxon>
    </lineage>
</organism>
<evidence type="ECO:0000313" key="2">
    <source>
        <dbReference type="Proteomes" id="UP001253545"/>
    </source>
</evidence>
<accession>A0ABU2ZRM8</accession>
<evidence type="ECO:0000313" key="1">
    <source>
        <dbReference type="EMBL" id="MDT0595070.1"/>
    </source>
</evidence>
<name>A0ABU2ZRM8_9ALTE</name>
<dbReference type="RefSeq" id="WP_311368587.1">
    <property type="nucleotide sequence ID" value="NZ_JAVRHX010000002.1"/>
</dbReference>
<protein>
    <submittedName>
        <fullName evidence="1">DUF4919 domain-containing protein</fullName>
    </submittedName>
</protein>
<reference evidence="1 2" key="1">
    <citation type="submission" date="2023-09" db="EMBL/GenBank/DDBJ databases">
        <authorList>
            <person name="Rey-Velasco X."/>
        </authorList>
    </citation>
    <scope>NUCLEOTIDE SEQUENCE [LARGE SCALE GENOMIC DNA]</scope>
    <source>
        <strain evidence="1 2">P117</strain>
    </source>
</reference>
<sequence length="246" mass="27803">MRKLEIKYSHLRDLLNKSELNIAIKAAIVCVVLFLSACASQNESVDQSQQVLNYQQSDQDYAEIVEKIVQGSANAKDFDLLTRIFPLTSFYKPSSGAEQAAKLQSQYFMENENWQACLEVNNKLLEINYSSLTGHYGASICATELGNLEKGRFHNLVLDSFIESIWRTGDGKSPQTALYVTSANDLYAFIQLHQLVAVGQSLVYLNKLPVQVIQVQDPKTNRTTTWHFDLTSQFRRGLIDQLEGKQ</sequence>
<comment type="caution">
    <text evidence="1">The sequence shown here is derived from an EMBL/GenBank/DDBJ whole genome shotgun (WGS) entry which is preliminary data.</text>
</comment>
<gene>
    <name evidence="1" type="ORF">RM552_09470</name>
</gene>
<dbReference type="Pfam" id="PF16266">
    <property type="entry name" value="DUF4919"/>
    <property type="match status" value="1"/>
</dbReference>
<dbReference type="EMBL" id="JAVRHX010000002">
    <property type="protein sequence ID" value="MDT0595070.1"/>
    <property type="molecule type" value="Genomic_DNA"/>
</dbReference>
<keyword evidence="2" id="KW-1185">Reference proteome</keyword>
<dbReference type="InterPro" id="IPR032578">
    <property type="entry name" value="DUF4919"/>
</dbReference>
<proteinExistence type="predicted"/>
<dbReference type="Proteomes" id="UP001253545">
    <property type="component" value="Unassembled WGS sequence"/>
</dbReference>